<dbReference type="InterPro" id="IPR013087">
    <property type="entry name" value="Znf_C2H2_type"/>
</dbReference>
<evidence type="ECO:0000256" key="6">
    <source>
        <dbReference type="ARBA" id="ARBA00023242"/>
    </source>
</evidence>
<evidence type="ECO:0000256" key="7">
    <source>
        <dbReference type="PROSITE-ProRule" id="PRU00042"/>
    </source>
</evidence>
<dbReference type="Pfam" id="PF00172">
    <property type="entry name" value="Zn_clus"/>
    <property type="match status" value="1"/>
</dbReference>
<dbReference type="InterPro" id="IPR036236">
    <property type="entry name" value="Znf_C2H2_sf"/>
</dbReference>
<dbReference type="InterPro" id="IPR001138">
    <property type="entry name" value="Zn2Cys6_DnaBD"/>
</dbReference>
<reference evidence="10" key="2">
    <citation type="submission" date="2012-05" db="EMBL/GenBank/DDBJ databases">
        <title>Annotation of the Genome Sequence of Fusarium oxysporum HDV247.</title>
        <authorList>
            <consortium name="The Broad Institute Genomics Platform"/>
            <person name="Ma L.-J."/>
            <person name="Corby-Kistler H."/>
            <person name="Broz K."/>
            <person name="Gale L.R."/>
            <person name="Jonkers W."/>
            <person name="O'Donnell K."/>
            <person name="Ploetz R."/>
            <person name="Steinberg C."/>
            <person name="Schwartz D.C."/>
            <person name="VanEtten H."/>
            <person name="Zhou S."/>
            <person name="Young S.K."/>
            <person name="Zeng Q."/>
            <person name="Gargeya S."/>
            <person name="Fitzgerald M."/>
            <person name="Abouelleil A."/>
            <person name="Alvarado L."/>
            <person name="Chapman S.B."/>
            <person name="Gainer-Dewar J."/>
            <person name="Goldberg J."/>
            <person name="Griggs A."/>
            <person name="Gujja S."/>
            <person name="Hansen M."/>
            <person name="Howarth C."/>
            <person name="Imamovic A."/>
            <person name="Ireland A."/>
            <person name="Larimer J."/>
            <person name="McCowan C."/>
            <person name="Murphy C."/>
            <person name="Pearson M."/>
            <person name="Poon T.W."/>
            <person name="Priest M."/>
            <person name="Roberts A."/>
            <person name="Saif S."/>
            <person name="Shea T."/>
            <person name="Sykes S."/>
            <person name="Wortman J."/>
            <person name="Nusbaum C."/>
            <person name="Birren B."/>
        </authorList>
    </citation>
    <scope>NUCLEOTIDE SEQUENCE</scope>
    <source>
        <strain evidence="10">HDV247</strain>
    </source>
</reference>
<evidence type="ECO:0000256" key="3">
    <source>
        <dbReference type="ARBA" id="ARBA00022833"/>
    </source>
</evidence>
<evidence type="ECO:0000256" key="4">
    <source>
        <dbReference type="ARBA" id="ARBA00023015"/>
    </source>
</evidence>
<keyword evidence="4" id="KW-0805">Transcription regulation</keyword>
<accession>W9NMK2</accession>
<evidence type="ECO:0000256" key="1">
    <source>
        <dbReference type="ARBA" id="ARBA00022723"/>
    </source>
</evidence>
<name>W9NMK2_FUSOX</name>
<dbReference type="Pfam" id="PF04082">
    <property type="entry name" value="Fungal_trans"/>
    <property type="match status" value="1"/>
</dbReference>
<dbReference type="EMBL" id="JH651149">
    <property type="protein sequence ID" value="EXA29100.1"/>
    <property type="molecule type" value="Genomic_DNA"/>
</dbReference>
<reference evidence="10" key="1">
    <citation type="submission" date="2011-10" db="EMBL/GenBank/DDBJ databases">
        <title>The Genome Sequence of Fusarium oxysporum HDV247.</title>
        <authorList>
            <consortium name="The Broad Institute Genome Sequencing Platform"/>
            <person name="Ma L.-J."/>
            <person name="Gale L.R."/>
            <person name="Schwartz D.C."/>
            <person name="Zhou S."/>
            <person name="Corby-Kistler H."/>
            <person name="Young S.K."/>
            <person name="Zeng Q."/>
            <person name="Gargeya S."/>
            <person name="Fitzgerald M."/>
            <person name="Haas B."/>
            <person name="Abouelleil A."/>
            <person name="Alvarado L."/>
            <person name="Arachchi H.M."/>
            <person name="Berlin A."/>
            <person name="Brown A."/>
            <person name="Chapman S.B."/>
            <person name="Chen Z."/>
            <person name="Dunbar C."/>
            <person name="Freedman E."/>
            <person name="Gearin G."/>
            <person name="Goldberg J."/>
            <person name="Griggs A."/>
            <person name="Gujja S."/>
            <person name="Heiman D."/>
            <person name="Howarth C."/>
            <person name="Larson L."/>
            <person name="Lui A."/>
            <person name="MacDonald P.J.P."/>
            <person name="Montmayeur A."/>
            <person name="Murphy C."/>
            <person name="Neiman D."/>
            <person name="Pearson M."/>
            <person name="Priest M."/>
            <person name="Roberts A."/>
            <person name="Saif S."/>
            <person name="Shea T."/>
            <person name="Shenoy N."/>
            <person name="Sisk P."/>
            <person name="Stolte C."/>
            <person name="Sykes S."/>
            <person name="Wortman J."/>
            <person name="Nusbaum C."/>
            <person name="Birren B."/>
        </authorList>
    </citation>
    <scope>NUCLEOTIDE SEQUENCE [LARGE SCALE GENOMIC DNA]</scope>
    <source>
        <strain evidence="10">HDV247</strain>
    </source>
</reference>
<dbReference type="FunFam" id="3.30.160.60:FF:000446">
    <property type="entry name" value="Zinc finger protein"/>
    <property type="match status" value="1"/>
</dbReference>
<dbReference type="SUPFAM" id="SSF57667">
    <property type="entry name" value="beta-beta-alpha zinc fingers"/>
    <property type="match status" value="1"/>
</dbReference>
<dbReference type="PROSITE" id="PS50157">
    <property type="entry name" value="ZINC_FINGER_C2H2_2"/>
    <property type="match status" value="2"/>
</dbReference>
<feature type="domain" description="Zn(2)-C6 fungal-type" evidence="8">
    <location>
        <begin position="76"/>
        <end position="105"/>
    </location>
</feature>
<evidence type="ECO:0000256" key="5">
    <source>
        <dbReference type="ARBA" id="ARBA00023163"/>
    </source>
</evidence>
<dbReference type="GO" id="GO:0008270">
    <property type="term" value="F:zinc ion binding"/>
    <property type="evidence" value="ECO:0007669"/>
    <property type="project" value="UniProtKB-KW"/>
</dbReference>
<dbReference type="Gene3D" id="3.30.160.60">
    <property type="entry name" value="Classic Zinc Finger"/>
    <property type="match status" value="2"/>
</dbReference>
<dbReference type="Proteomes" id="UP000030751">
    <property type="component" value="Unassembled WGS sequence"/>
</dbReference>
<dbReference type="InterPro" id="IPR036864">
    <property type="entry name" value="Zn2-C6_fun-type_DNA-bd_sf"/>
</dbReference>
<dbReference type="GO" id="GO:0003677">
    <property type="term" value="F:DNA binding"/>
    <property type="evidence" value="ECO:0007669"/>
    <property type="project" value="InterPro"/>
</dbReference>
<evidence type="ECO:0000313" key="10">
    <source>
        <dbReference type="EMBL" id="EXA29100.1"/>
    </source>
</evidence>
<dbReference type="PROSITE" id="PS00463">
    <property type="entry name" value="ZN2_CY6_FUNGAL_1"/>
    <property type="match status" value="1"/>
</dbReference>
<dbReference type="GO" id="GO:0000981">
    <property type="term" value="F:DNA-binding transcription factor activity, RNA polymerase II-specific"/>
    <property type="evidence" value="ECO:0007669"/>
    <property type="project" value="InterPro"/>
</dbReference>
<organism evidence="10">
    <name type="scientific">Fusarium oxysporum f. sp. pisi HDV247</name>
    <dbReference type="NCBI Taxonomy" id="1080344"/>
    <lineage>
        <taxon>Eukaryota</taxon>
        <taxon>Fungi</taxon>
        <taxon>Dikarya</taxon>
        <taxon>Ascomycota</taxon>
        <taxon>Pezizomycotina</taxon>
        <taxon>Sordariomycetes</taxon>
        <taxon>Hypocreomycetidae</taxon>
        <taxon>Hypocreales</taxon>
        <taxon>Nectriaceae</taxon>
        <taxon>Fusarium</taxon>
        <taxon>Fusarium oxysporum species complex</taxon>
    </lineage>
</organism>
<feature type="domain" description="C2H2-type" evidence="9">
    <location>
        <begin position="33"/>
        <end position="61"/>
    </location>
</feature>
<dbReference type="SUPFAM" id="SSF57701">
    <property type="entry name" value="Zn2/Cys6 DNA-binding domain"/>
    <property type="match status" value="1"/>
</dbReference>
<dbReference type="CDD" id="cd12148">
    <property type="entry name" value="fungal_TF_MHR"/>
    <property type="match status" value="1"/>
</dbReference>
<dbReference type="AlphaFoldDB" id="W9NMK2"/>
<dbReference type="Gene3D" id="4.10.240.10">
    <property type="entry name" value="Zn(2)-C6 fungal-type DNA-binding domain"/>
    <property type="match status" value="1"/>
</dbReference>
<dbReference type="PROSITE" id="PS00028">
    <property type="entry name" value="ZINC_FINGER_C2H2_1"/>
    <property type="match status" value="2"/>
</dbReference>
<dbReference type="OrthoDB" id="10018191at2759"/>
<dbReference type="Pfam" id="PF00096">
    <property type="entry name" value="zf-C2H2"/>
    <property type="match status" value="2"/>
</dbReference>
<keyword evidence="5" id="KW-0804">Transcription</keyword>
<keyword evidence="1" id="KW-0479">Metal-binding</keyword>
<gene>
    <name evidence="10" type="ORF">FOVG_19360</name>
</gene>
<protein>
    <submittedName>
        <fullName evidence="10">Uncharacterized protein</fullName>
    </submittedName>
</protein>
<proteinExistence type="predicted"/>
<keyword evidence="2 7" id="KW-0863">Zinc-finger</keyword>
<dbReference type="PANTHER" id="PTHR47660">
    <property type="entry name" value="TRANSCRIPTION FACTOR WITH C2H2 AND ZN(2)-CYS(6) DNA BINDING DOMAIN (EUROFUNG)-RELATED-RELATED"/>
    <property type="match status" value="1"/>
</dbReference>
<dbReference type="InterPro" id="IPR007219">
    <property type="entry name" value="XnlR_reg_dom"/>
</dbReference>
<dbReference type="CDD" id="cd00067">
    <property type="entry name" value="GAL4"/>
    <property type="match status" value="1"/>
</dbReference>
<dbReference type="SMART" id="SM00066">
    <property type="entry name" value="GAL4"/>
    <property type="match status" value="1"/>
</dbReference>
<dbReference type="SMART" id="SM00355">
    <property type="entry name" value="ZnF_C2H2"/>
    <property type="match status" value="2"/>
</dbReference>
<dbReference type="GO" id="GO:0006351">
    <property type="term" value="P:DNA-templated transcription"/>
    <property type="evidence" value="ECO:0007669"/>
    <property type="project" value="InterPro"/>
</dbReference>
<evidence type="ECO:0000259" key="9">
    <source>
        <dbReference type="PROSITE" id="PS50157"/>
    </source>
</evidence>
<evidence type="ECO:0000256" key="2">
    <source>
        <dbReference type="ARBA" id="ARBA00022771"/>
    </source>
</evidence>
<feature type="domain" description="C2H2-type" evidence="9">
    <location>
        <begin position="5"/>
        <end position="32"/>
    </location>
</feature>
<dbReference type="PANTHER" id="PTHR47660:SF7">
    <property type="entry name" value="TRANSCRIPTION FACTOR WITH C2H2 AND ZN(2)-CYS(6) DNA BINDING DOMAIN (EUROFUNG)"/>
    <property type="match status" value="1"/>
</dbReference>
<keyword evidence="3" id="KW-0862">Zinc</keyword>
<sequence>MPAQLTCEECGSSFQRRESYQRHLRTHTKEKPFACSVCGRTFGRVDSLARHYSATHAGALQIPRGGPGERQRVSRACKRCSTAKVRCDGQTPCQKCCAADAHCFYEPPKRRSTAQQRAFAKVHSQLPESDVQHETNMPQLITPEASGEPMLMDGADLQRSSGDELLEREPLQYDMLGTYGDISFVNDLSLPDWVVGSLDMNLLPASFGTQHQQEAQLLQSTISPSLPLTQFMAEDGDTPRVHLPQTPASDIADFYNRIHEPALDKDAVEIRQYHPTSIEIDAPLSGPEVDLLSLPEADLEDFAHVDGLSTELVESMVHLVEEMQTKPHYPPFNTFTIPPRPVLNAWVQLYFEYFHPVFPVLSKTTFSTPAMHPLLVLVVAAIGAQFSDLKNAMACARALRELVRRQASRLCENQNKYGRTVWMTQIVMLNSLAMSHSGERRELEVAEILQSVPAALARRMSLFDDIVTHEKILQLHAPLEQTWRLWAMDEERRRAGFGVWLVDSAYRSHFNLTRVVNPHELKNSLPQQEQRWSAINAQSWASFPPGLGCGRTETLANVISQDKWLSTWSKTGTIGKQVIIQELTDMVRPADAQRHRQNAFPDPEREHARDILEKLLSLMESHEKETSVAGLKALVAHKIMCLAALMLSYSPIADLTAAALRRIYKCLDDQELFQIKRAWNASPYQGRKAVLYAARLLESVRSNHTTHYSTPVFLLRAVLTLWLHSILSEKSESDESSIGKDDASSSVVIGTTNSNIAQINGWLSSGRGRVRIPGMANLLCLQGRRKLLEEAVVAMQSLKSWGASRSYLELLKRLERSEVG</sequence>
<keyword evidence="6" id="KW-0539">Nucleus</keyword>
<dbReference type="HOGENOM" id="CLU_003864_4_0_1"/>
<evidence type="ECO:0000259" key="8">
    <source>
        <dbReference type="PROSITE" id="PS50048"/>
    </source>
</evidence>
<dbReference type="PROSITE" id="PS50048">
    <property type="entry name" value="ZN2_CY6_FUNGAL_2"/>
    <property type="match status" value="1"/>
</dbReference>